<comment type="similarity">
    <text evidence="6 8">Belongs to the DnaJ family.</text>
</comment>
<dbReference type="Pfam" id="PF00226">
    <property type="entry name" value="DnaJ"/>
    <property type="match status" value="1"/>
</dbReference>
<evidence type="ECO:0000256" key="5">
    <source>
        <dbReference type="ARBA" id="ARBA00023186"/>
    </source>
</evidence>
<dbReference type="GO" id="GO:0005737">
    <property type="term" value="C:cytoplasm"/>
    <property type="evidence" value="ECO:0007669"/>
    <property type="project" value="UniProtKB-SubCell"/>
</dbReference>
<dbReference type="GO" id="GO:0005524">
    <property type="term" value="F:ATP binding"/>
    <property type="evidence" value="ECO:0007669"/>
    <property type="project" value="InterPro"/>
</dbReference>
<dbReference type="SUPFAM" id="SSF57938">
    <property type="entry name" value="DnaJ/Hsp40 cysteine-rich domain"/>
    <property type="match status" value="1"/>
</dbReference>
<comment type="subunit">
    <text evidence="8">Homodimer.</text>
</comment>
<dbReference type="Pfam" id="PF00684">
    <property type="entry name" value="DnaJ_CXXCXGXG"/>
    <property type="match status" value="1"/>
</dbReference>
<keyword evidence="4 8" id="KW-0862">Zinc</keyword>
<comment type="function">
    <text evidence="8">Participates actively in the response to hyperosmotic and heat shock by preventing the aggregation of stress-denatured proteins and by disaggregating proteins, also in an autonomous, DnaK-independent fashion. Unfolded proteins bind initially to DnaJ; upon interaction with the DnaJ-bound protein, DnaK hydrolyzes its bound ATP, resulting in the formation of a stable complex. GrpE releases ADP from DnaK; ATP binding to DnaK triggers the release of the substrate protein, thus completing the reaction cycle. Several rounds of ATP-dependent interactions between DnaJ, DnaK and GrpE are required for fully efficient folding. Also involved, together with DnaK and GrpE, in the DNA replication of plasmids through activation of initiation proteins.</text>
</comment>
<evidence type="ECO:0000256" key="4">
    <source>
        <dbReference type="ARBA" id="ARBA00022833"/>
    </source>
</evidence>
<dbReference type="PRINTS" id="PR00625">
    <property type="entry name" value="JDOMAIN"/>
</dbReference>
<dbReference type="Gene3D" id="2.10.230.10">
    <property type="entry name" value="Heat shock protein DnaJ, cysteine-rich domain"/>
    <property type="match status" value="1"/>
</dbReference>
<proteinExistence type="inferred from homology"/>
<comment type="domain">
    <text evidence="8">The J domain is necessary and sufficient to stimulate DnaK ATPase activity. Zinc center 1 plays an important role in the autonomous, DnaK-independent chaperone activity of DnaJ. Zinc center 2 is essential for interaction with DnaK and for DnaJ activity.</text>
</comment>
<dbReference type="AlphaFoldDB" id="A0A650EL65"/>
<dbReference type="Gene3D" id="2.60.260.20">
    <property type="entry name" value="Urease metallochaperone UreE, N-terminal domain"/>
    <property type="match status" value="2"/>
</dbReference>
<dbReference type="InterPro" id="IPR001623">
    <property type="entry name" value="DnaJ_domain"/>
</dbReference>
<gene>
    <name evidence="8 12" type="primary">dnaJ</name>
    <name evidence="12" type="ORF">Melaina855_2450</name>
</gene>
<feature type="binding site" evidence="8">
    <location>
        <position position="190"/>
    </location>
    <ligand>
        <name>Zn(2+)</name>
        <dbReference type="ChEBI" id="CHEBI:29105"/>
        <label>2</label>
    </ligand>
</feature>
<keyword evidence="3 8" id="KW-0863">Zinc-finger</keyword>
<evidence type="ECO:0000256" key="9">
    <source>
        <dbReference type="PROSITE-ProRule" id="PRU00546"/>
    </source>
</evidence>
<dbReference type="GO" id="GO:0009408">
    <property type="term" value="P:response to heat"/>
    <property type="evidence" value="ECO:0007669"/>
    <property type="project" value="InterPro"/>
</dbReference>
<dbReference type="CDD" id="cd10719">
    <property type="entry name" value="DnaJ_zf"/>
    <property type="match status" value="1"/>
</dbReference>
<feature type="zinc finger region" description="CR-type" evidence="9">
    <location>
        <begin position="134"/>
        <end position="216"/>
    </location>
</feature>
<dbReference type="PANTHER" id="PTHR43096:SF10">
    <property type="entry name" value="CHAPERONE PROTEIN DNAJ A6, CHLOROPLASTIC"/>
    <property type="match status" value="1"/>
</dbReference>
<dbReference type="GO" id="GO:0008270">
    <property type="term" value="F:zinc ion binding"/>
    <property type="evidence" value="ECO:0007669"/>
    <property type="project" value="UniProtKB-UniRule"/>
</dbReference>
<evidence type="ECO:0000256" key="3">
    <source>
        <dbReference type="ARBA" id="ARBA00022771"/>
    </source>
</evidence>
<feature type="domain" description="J" evidence="10">
    <location>
        <begin position="3"/>
        <end position="67"/>
    </location>
</feature>
<protein>
    <recommendedName>
        <fullName evidence="7 8">Chaperone protein DnaJ</fullName>
    </recommendedName>
</protein>
<feature type="repeat" description="CXXCXGXG motif" evidence="8">
    <location>
        <begin position="204"/>
        <end position="211"/>
    </location>
</feature>
<dbReference type="SMART" id="SM00271">
    <property type="entry name" value="DnaJ"/>
    <property type="match status" value="1"/>
</dbReference>
<evidence type="ECO:0000256" key="8">
    <source>
        <dbReference type="HAMAP-Rule" id="MF_01152"/>
    </source>
</evidence>
<name>A0A650EL65_9BACT</name>
<dbReference type="PROSITE" id="PS00636">
    <property type="entry name" value="DNAJ_1"/>
    <property type="match status" value="1"/>
</dbReference>
<dbReference type="InterPro" id="IPR001305">
    <property type="entry name" value="HSP_DnaJ_Cys-rich_dom"/>
</dbReference>
<comment type="subcellular location">
    <subcellularLocation>
        <location evidence="8">Cytoplasm</location>
    </subcellularLocation>
</comment>
<dbReference type="CDD" id="cd06257">
    <property type="entry name" value="DnaJ"/>
    <property type="match status" value="1"/>
</dbReference>
<sequence length="374" mass="40760">MTDFYEILGVSKDATKDEIKSAFRRKARELHPDVNKAPDAEEKFKELGKAYETLSDDNKRATYDTYGEDGLKNAGFDTNGPFAGGFGDLNDIFESFFGGFGGFGFGGQPDPNAPQRGDDLRYDLRLKFEDAAFGINKEIKFDHLELCPDCHGTGAEKGSQPKTCPQCGGSGQVKTVTRTPLGNFAQITTCPHCKGSGQVIDKPCKTCQGHGVINKEKKIEIKIPAGVDNMSKIRVSGEGDCGINGGPNGDLFVVIRVEPSNYFKRDGINVFTELGISPAQAVMGDVIKIKTLEGESEVQIPAGIQHENIVKIKGAGIPVITKPSQRGDHIVIVKIKIPTKLNEEEKRLYQRLYEISGGKKPQKSIMSKVKGVFK</sequence>
<dbReference type="InterPro" id="IPR002939">
    <property type="entry name" value="DnaJ_C"/>
</dbReference>
<comment type="cofactor">
    <cofactor evidence="8">
        <name>Zn(2+)</name>
        <dbReference type="ChEBI" id="CHEBI:29105"/>
    </cofactor>
    <text evidence="8">Binds 2 Zn(2+) ions per monomer.</text>
</comment>
<reference evidence="12" key="1">
    <citation type="journal article" date="2020" name="J. ISSAAS">
        <title>Lactobacilli and other gastrointestinal microbiota of Peromyscus leucopus, reservoir host for agents of Lyme disease and other zoonoses in North America.</title>
        <authorList>
            <person name="Milovic A."/>
            <person name="Bassam K."/>
            <person name="Shao H."/>
            <person name="Chatzistamou I."/>
            <person name="Tufts D.M."/>
            <person name="Diuk-Wasser M."/>
            <person name="Barbour A.G."/>
        </authorList>
    </citation>
    <scope>NUCLEOTIDE SEQUENCE</scope>
    <source>
        <strain evidence="12">LL20</strain>
    </source>
</reference>
<dbReference type="PROSITE" id="PS51188">
    <property type="entry name" value="ZF_CR"/>
    <property type="match status" value="1"/>
</dbReference>
<dbReference type="InterPro" id="IPR036410">
    <property type="entry name" value="HSP_DnaJ_Cys-rich_dom_sf"/>
</dbReference>
<feature type="binding site" evidence="8">
    <location>
        <position position="150"/>
    </location>
    <ligand>
        <name>Zn(2+)</name>
        <dbReference type="ChEBI" id="CHEBI:29105"/>
        <label>1</label>
    </ligand>
</feature>
<dbReference type="HAMAP" id="MF_01152">
    <property type="entry name" value="DnaJ"/>
    <property type="match status" value="1"/>
</dbReference>
<evidence type="ECO:0000259" key="10">
    <source>
        <dbReference type="PROSITE" id="PS50076"/>
    </source>
</evidence>
<dbReference type="GO" id="GO:0051082">
    <property type="term" value="F:unfolded protein binding"/>
    <property type="evidence" value="ECO:0007669"/>
    <property type="project" value="UniProtKB-UniRule"/>
</dbReference>
<feature type="repeat" description="CXXCXGXG motif" evidence="8">
    <location>
        <begin position="190"/>
        <end position="197"/>
    </location>
</feature>
<feature type="repeat" description="CXXCXGXG motif" evidence="8">
    <location>
        <begin position="164"/>
        <end position="171"/>
    </location>
</feature>
<feature type="binding site" evidence="8">
    <location>
        <position position="193"/>
    </location>
    <ligand>
        <name>Zn(2+)</name>
        <dbReference type="ChEBI" id="CHEBI:29105"/>
        <label>2</label>
    </ligand>
</feature>
<keyword evidence="8" id="KW-0235">DNA replication</keyword>
<dbReference type="FunFam" id="2.60.260.20:FF:000005">
    <property type="entry name" value="Chaperone protein dnaJ 1, mitochondrial"/>
    <property type="match status" value="1"/>
</dbReference>
<feature type="binding site" evidence="8">
    <location>
        <position position="204"/>
    </location>
    <ligand>
        <name>Zn(2+)</name>
        <dbReference type="ChEBI" id="CHEBI:29105"/>
        <label>1</label>
    </ligand>
</feature>
<dbReference type="Gene3D" id="1.10.287.110">
    <property type="entry name" value="DnaJ domain"/>
    <property type="match status" value="1"/>
</dbReference>
<dbReference type="SUPFAM" id="SSF46565">
    <property type="entry name" value="Chaperone J-domain"/>
    <property type="match status" value="1"/>
</dbReference>
<keyword evidence="2 8" id="KW-0677">Repeat</keyword>
<dbReference type="EMBL" id="MN577570">
    <property type="protein sequence ID" value="QGT49858.1"/>
    <property type="molecule type" value="Genomic_DNA"/>
</dbReference>
<dbReference type="SUPFAM" id="SSF49493">
    <property type="entry name" value="HSP40/DnaJ peptide-binding domain"/>
    <property type="match status" value="2"/>
</dbReference>
<dbReference type="CDD" id="cd10747">
    <property type="entry name" value="DnaJ_C"/>
    <property type="match status" value="1"/>
</dbReference>
<dbReference type="NCBIfam" id="NF008035">
    <property type="entry name" value="PRK10767.1"/>
    <property type="match status" value="1"/>
</dbReference>
<dbReference type="PANTHER" id="PTHR43096">
    <property type="entry name" value="DNAJ HOMOLOG 1, MITOCHONDRIAL-RELATED"/>
    <property type="match status" value="1"/>
</dbReference>
<accession>A0A650EL65</accession>
<dbReference type="InterPro" id="IPR008971">
    <property type="entry name" value="HSP40/DnaJ_pept-bd"/>
</dbReference>
<feature type="domain" description="CR-type" evidence="11">
    <location>
        <begin position="134"/>
        <end position="216"/>
    </location>
</feature>
<dbReference type="Pfam" id="PF01556">
    <property type="entry name" value="DnaJ_C"/>
    <property type="match status" value="1"/>
</dbReference>
<keyword evidence="8" id="KW-0346">Stress response</keyword>
<dbReference type="NCBIfam" id="TIGR02349">
    <property type="entry name" value="DnaJ_bact"/>
    <property type="match status" value="1"/>
</dbReference>
<feature type="binding site" evidence="8">
    <location>
        <position position="147"/>
    </location>
    <ligand>
        <name>Zn(2+)</name>
        <dbReference type="ChEBI" id="CHEBI:29105"/>
        <label>1</label>
    </ligand>
</feature>
<evidence type="ECO:0000259" key="11">
    <source>
        <dbReference type="PROSITE" id="PS51188"/>
    </source>
</evidence>
<dbReference type="GO" id="GO:0006260">
    <property type="term" value="P:DNA replication"/>
    <property type="evidence" value="ECO:0007669"/>
    <property type="project" value="UniProtKB-KW"/>
</dbReference>
<keyword evidence="8" id="KW-0963">Cytoplasm</keyword>
<dbReference type="GO" id="GO:0042026">
    <property type="term" value="P:protein refolding"/>
    <property type="evidence" value="ECO:0007669"/>
    <property type="project" value="TreeGrafter"/>
</dbReference>
<evidence type="ECO:0000313" key="12">
    <source>
        <dbReference type="EMBL" id="QGT49858.1"/>
    </source>
</evidence>
<keyword evidence="5 8" id="KW-0143">Chaperone</keyword>
<evidence type="ECO:0000256" key="7">
    <source>
        <dbReference type="ARBA" id="ARBA00067609"/>
    </source>
</evidence>
<dbReference type="FunFam" id="2.10.230.10:FF:000002">
    <property type="entry name" value="Molecular chaperone DnaJ"/>
    <property type="match status" value="1"/>
</dbReference>
<keyword evidence="1 8" id="KW-0479">Metal-binding</keyword>
<evidence type="ECO:0000256" key="1">
    <source>
        <dbReference type="ARBA" id="ARBA00022723"/>
    </source>
</evidence>
<feature type="repeat" description="CXXCXGXG motif" evidence="8">
    <location>
        <begin position="147"/>
        <end position="154"/>
    </location>
</feature>
<dbReference type="InterPro" id="IPR036869">
    <property type="entry name" value="J_dom_sf"/>
</dbReference>
<dbReference type="InterPro" id="IPR018253">
    <property type="entry name" value="DnaJ_domain_CS"/>
</dbReference>
<dbReference type="InterPro" id="IPR012724">
    <property type="entry name" value="DnaJ"/>
</dbReference>
<feature type="binding site" evidence="8">
    <location>
        <position position="164"/>
    </location>
    <ligand>
        <name>Zn(2+)</name>
        <dbReference type="ChEBI" id="CHEBI:29105"/>
        <label>2</label>
    </ligand>
</feature>
<feature type="binding site" evidence="8">
    <location>
        <position position="167"/>
    </location>
    <ligand>
        <name>Zn(2+)</name>
        <dbReference type="ChEBI" id="CHEBI:29105"/>
        <label>2</label>
    </ligand>
</feature>
<evidence type="ECO:0000256" key="2">
    <source>
        <dbReference type="ARBA" id="ARBA00022737"/>
    </source>
</evidence>
<organism evidence="12">
    <name type="scientific">uncultured Candidatus Melainabacteria bacterium</name>
    <dbReference type="NCBI Taxonomy" id="2682970"/>
    <lineage>
        <taxon>Bacteria</taxon>
        <taxon>Bacillati</taxon>
        <taxon>Candidatus Melainabacteria</taxon>
        <taxon>environmental samples</taxon>
    </lineage>
</organism>
<evidence type="ECO:0000256" key="6">
    <source>
        <dbReference type="ARBA" id="ARBA00061004"/>
    </source>
</evidence>
<dbReference type="GO" id="GO:0031072">
    <property type="term" value="F:heat shock protein binding"/>
    <property type="evidence" value="ECO:0007669"/>
    <property type="project" value="InterPro"/>
</dbReference>
<dbReference type="PROSITE" id="PS50076">
    <property type="entry name" value="DNAJ_2"/>
    <property type="match status" value="1"/>
</dbReference>
<feature type="binding site" evidence="8">
    <location>
        <position position="207"/>
    </location>
    <ligand>
        <name>Zn(2+)</name>
        <dbReference type="ChEBI" id="CHEBI:29105"/>
        <label>1</label>
    </ligand>
</feature>